<dbReference type="Pfam" id="PF00089">
    <property type="entry name" value="Trypsin"/>
    <property type="match status" value="1"/>
</dbReference>
<dbReference type="InterPro" id="IPR001254">
    <property type="entry name" value="Trypsin_dom"/>
</dbReference>
<feature type="domain" description="Peptidase S1" evidence="3">
    <location>
        <begin position="27"/>
        <end position="268"/>
    </location>
</feature>
<dbReference type="PANTHER" id="PTHR24256">
    <property type="entry name" value="TRYPTASE-RELATED"/>
    <property type="match status" value="1"/>
</dbReference>
<comment type="caution">
    <text evidence="4">The sequence shown here is derived from an EMBL/GenBank/DDBJ whole genome shotgun (WGS) entry which is preliminary data.</text>
</comment>
<dbReference type="PROSITE" id="PS50240">
    <property type="entry name" value="TRYPSIN_DOM"/>
    <property type="match status" value="1"/>
</dbReference>
<dbReference type="CDD" id="cd00190">
    <property type="entry name" value="Tryp_SPc"/>
    <property type="match status" value="1"/>
</dbReference>
<reference evidence="4 5" key="1">
    <citation type="journal article" date="2019" name="Appl. Microbiol. Biotechnol.">
        <title>Genome sequence of Isaria javanica and comparative genome analysis insights into family S53 peptidase evolution in fungal entomopathogens.</title>
        <authorList>
            <person name="Lin R."/>
            <person name="Zhang X."/>
            <person name="Xin B."/>
            <person name="Zou M."/>
            <person name="Gao Y."/>
            <person name="Qin F."/>
            <person name="Hu Q."/>
            <person name="Xie B."/>
            <person name="Cheng X."/>
        </authorList>
    </citation>
    <scope>NUCLEOTIDE SEQUENCE [LARGE SCALE GENOMIC DNA]</scope>
    <source>
        <strain evidence="4 5">IJ1G</strain>
    </source>
</reference>
<keyword evidence="1" id="KW-1015">Disulfide bond</keyword>
<organism evidence="4 5">
    <name type="scientific">Cordyceps javanica</name>
    <dbReference type="NCBI Taxonomy" id="43265"/>
    <lineage>
        <taxon>Eukaryota</taxon>
        <taxon>Fungi</taxon>
        <taxon>Dikarya</taxon>
        <taxon>Ascomycota</taxon>
        <taxon>Pezizomycotina</taxon>
        <taxon>Sordariomycetes</taxon>
        <taxon>Hypocreomycetidae</taxon>
        <taxon>Hypocreales</taxon>
        <taxon>Cordycipitaceae</taxon>
        <taxon>Cordyceps</taxon>
    </lineage>
</organism>
<evidence type="ECO:0000313" key="4">
    <source>
        <dbReference type="EMBL" id="TQV91598.1"/>
    </source>
</evidence>
<dbReference type="OrthoDB" id="4864390at2759"/>
<dbReference type="GO" id="GO:0004252">
    <property type="term" value="F:serine-type endopeptidase activity"/>
    <property type="evidence" value="ECO:0007669"/>
    <property type="project" value="InterPro"/>
</dbReference>
<dbReference type="Gene3D" id="2.40.10.10">
    <property type="entry name" value="Trypsin-like serine proteases"/>
    <property type="match status" value="1"/>
</dbReference>
<protein>
    <submittedName>
        <fullName evidence="4">Peptidase S1/S6, chymotrypsin/Hap, active site protein</fullName>
    </submittedName>
</protein>
<dbReference type="SMART" id="SM00020">
    <property type="entry name" value="Tryp_SPc"/>
    <property type="match status" value="1"/>
</dbReference>
<keyword evidence="2" id="KW-0732">Signal</keyword>
<dbReference type="InterPro" id="IPR018114">
    <property type="entry name" value="TRYPSIN_HIS"/>
</dbReference>
<dbReference type="STRING" id="43265.A0A545UQ62"/>
<evidence type="ECO:0000313" key="5">
    <source>
        <dbReference type="Proteomes" id="UP000315783"/>
    </source>
</evidence>
<dbReference type="Proteomes" id="UP000315783">
    <property type="component" value="Unassembled WGS sequence"/>
</dbReference>
<dbReference type="InterPro" id="IPR051487">
    <property type="entry name" value="Ser/Thr_Proteases_Immune/Dev"/>
</dbReference>
<keyword evidence="5" id="KW-1185">Reference proteome</keyword>
<dbReference type="GO" id="GO:0006508">
    <property type="term" value="P:proteolysis"/>
    <property type="evidence" value="ECO:0007669"/>
    <property type="project" value="InterPro"/>
</dbReference>
<sequence>MVSQSFLLTALAFSAVSVGAVSITKRITGGEDARKGEFPSVVRLGSNCAGTLLDSTTVLTAAHCADSDSFDVFLKIPVVKAGVVDLREDGFVSEYFKLSPEQLKLKDLPVDGNPYWPNDIAIVKLVTPIKETDFIKFAKLPQASSDPKVDSTAIAVGWGAQREHVLFESVVGVDKLSKIAIPVHPRQTCVDYEPATIGSRDTIVCAGGDGKNTCGQDSGGPLFDEETGELIGVTSFGIPDGNKKYCSQAPAIFTRVASYMDFINANLGGAGGLPDPDYAWTRRAVRPLERLCKSYQNSGNRAKCPALVQPCVAETKPDADADMAEAGQALAECARWRMACGEAEGPERSQCIDKVNKCLKDENSVKCYAPLGGDRWDGGDD</sequence>
<name>A0A545UQ62_9HYPO</name>
<dbReference type="InterPro" id="IPR043504">
    <property type="entry name" value="Peptidase_S1_PA_chymotrypsin"/>
</dbReference>
<evidence type="ECO:0000259" key="3">
    <source>
        <dbReference type="PROSITE" id="PS50240"/>
    </source>
</evidence>
<dbReference type="InterPro" id="IPR009003">
    <property type="entry name" value="Peptidase_S1_PA"/>
</dbReference>
<dbReference type="PRINTS" id="PR00722">
    <property type="entry name" value="CHYMOTRYPSIN"/>
</dbReference>
<gene>
    <name evidence="4" type="ORF">IF1G_09664</name>
</gene>
<evidence type="ECO:0000256" key="2">
    <source>
        <dbReference type="SAM" id="SignalP"/>
    </source>
</evidence>
<dbReference type="InterPro" id="IPR001314">
    <property type="entry name" value="Peptidase_S1A"/>
</dbReference>
<accession>A0A545UQ62</accession>
<evidence type="ECO:0000256" key="1">
    <source>
        <dbReference type="ARBA" id="ARBA00023157"/>
    </source>
</evidence>
<proteinExistence type="predicted"/>
<dbReference type="AlphaFoldDB" id="A0A545UQ62"/>
<dbReference type="PROSITE" id="PS00134">
    <property type="entry name" value="TRYPSIN_HIS"/>
    <property type="match status" value="1"/>
</dbReference>
<feature type="signal peptide" evidence="2">
    <location>
        <begin position="1"/>
        <end position="20"/>
    </location>
</feature>
<feature type="chain" id="PRO_5022056955" evidence="2">
    <location>
        <begin position="21"/>
        <end position="381"/>
    </location>
</feature>
<dbReference type="SUPFAM" id="SSF50494">
    <property type="entry name" value="Trypsin-like serine proteases"/>
    <property type="match status" value="1"/>
</dbReference>
<dbReference type="EMBL" id="SPUK01000018">
    <property type="protein sequence ID" value="TQV91598.1"/>
    <property type="molecule type" value="Genomic_DNA"/>
</dbReference>